<dbReference type="EMBL" id="CP013694">
    <property type="protein sequence ID" value="ALU29326.1"/>
    <property type="molecule type" value="Genomic_DNA"/>
</dbReference>
<dbReference type="AlphaFoldDB" id="A0A0U3FNJ1"/>
<dbReference type="PaxDb" id="1435377-SUSAZ_01505"/>
<feature type="transmembrane region" description="Helical" evidence="1">
    <location>
        <begin position="12"/>
        <end position="34"/>
    </location>
</feature>
<evidence type="ECO:0000313" key="3">
    <source>
        <dbReference type="EMBL" id="ALU32055.1"/>
    </source>
</evidence>
<proteinExistence type="predicted"/>
<keyword evidence="1" id="KW-0812">Transmembrane</keyword>
<keyword evidence="1" id="KW-0472">Membrane</keyword>
<evidence type="ECO:0000313" key="5">
    <source>
        <dbReference type="Proteomes" id="UP000065473"/>
    </source>
</evidence>
<feature type="transmembrane region" description="Helical" evidence="1">
    <location>
        <begin position="77"/>
        <end position="99"/>
    </location>
</feature>
<feature type="transmembrane region" description="Helical" evidence="1">
    <location>
        <begin position="40"/>
        <end position="65"/>
    </location>
</feature>
<protein>
    <submittedName>
        <fullName evidence="2">TetR family transcriptional regulator</fullName>
    </submittedName>
</protein>
<reference evidence="4 5" key="1">
    <citation type="submission" date="2015-12" db="EMBL/GenBank/DDBJ databases">
        <title>A stable core within a dynamic pangenome in Sulfolobus acidocaldarius.</title>
        <authorList>
            <person name="Anderson R."/>
            <person name="Kouris A."/>
            <person name="Seward C."/>
            <person name="Campbell K."/>
            <person name="Whitaker R."/>
        </authorList>
    </citation>
    <scope>NUCLEOTIDE SEQUENCE [LARGE SCALE GENOMIC DNA]</scope>
    <source>
        <strain evidence="2 5">GG12-C01-09</strain>
        <strain evidence="3 4">NG05B_CO5_07</strain>
    </source>
</reference>
<dbReference type="Proteomes" id="UP000060043">
    <property type="component" value="Chromosome"/>
</dbReference>
<evidence type="ECO:0000313" key="2">
    <source>
        <dbReference type="EMBL" id="ALU29326.1"/>
    </source>
</evidence>
<gene>
    <name evidence="2" type="ORF">ATY89_04795</name>
    <name evidence="3" type="ORF">ATZ20_07820</name>
</gene>
<evidence type="ECO:0000313" key="4">
    <source>
        <dbReference type="Proteomes" id="UP000060043"/>
    </source>
</evidence>
<dbReference type="RefSeq" id="WP_011277215.1">
    <property type="nucleotide sequence ID" value="NZ_BHWZ01000001.1"/>
</dbReference>
<dbReference type="Proteomes" id="UP000065473">
    <property type="component" value="Chromosome"/>
</dbReference>
<dbReference type="GeneID" id="14550827"/>
<organism evidence="2 5">
    <name type="scientific">Sulfolobus acidocaldarius</name>
    <dbReference type="NCBI Taxonomy" id="2285"/>
    <lineage>
        <taxon>Archaea</taxon>
        <taxon>Thermoproteota</taxon>
        <taxon>Thermoprotei</taxon>
        <taxon>Sulfolobales</taxon>
        <taxon>Sulfolobaceae</taxon>
        <taxon>Sulfolobus</taxon>
    </lineage>
</organism>
<keyword evidence="1" id="KW-1133">Transmembrane helix</keyword>
<sequence length="102" mass="11299">MNFSNNDKSKYALALGALSGVTTLFFFLSLDLYALLYGPIMLLISPLTRFVLPVIIGSFIAYFLTKKFKFSLRLSSVLVSCVISLSSYFVINLIILSILGMV</sequence>
<accession>A0A0U3FNJ1</accession>
<evidence type="ECO:0000256" key="1">
    <source>
        <dbReference type="SAM" id="Phobius"/>
    </source>
</evidence>
<dbReference type="EMBL" id="CP013695">
    <property type="protein sequence ID" value="ALU32055.1"/>
    <property type="molecule type" value="Genomic_DNA"/>
</dbReference>
<name>A0A0U3FNJ1_9CREN</name>